<dbReference type="HOGENOM" id="CLU_979401_0_0_11"/>
<dbReference type="STRING" id="477641.MODMU_3788"/>
<proteinExistence type="predicted"/>
<evidence type="ECO:0000313" key="2">
    <source>
        <dbReference type="Proteomes" id="UP000006461"/>
    </source>
</evidence>
<reference evidence="1 2" key="1">
    <citation type="journal article" date="2012" name="J. Bacteriol.">
        <title>Genome Sequence of Radiation-Resistant Modestobacter marinus Strain BC501, a Representative Actinobacterium That Thrives on Calcareous Stone Surfaces.</title>
        <authorList>
            <person name="Normand P."/>
            <person name="Gury J."/>
            <person name="Pujic P."/>
            <person name="Chouaia B."/>
            <person name="Crotti E."/>
            <person name="Brusetti L."/>
            <person name="Daffonchio D."/>
            <person name="Vacherie B."/>
            <person name="Barbe V."/>
            <person name="Medigue C."/>
            <person name="Calteau A."/>
            <person name="Ghodhbane-Gtari F."/>
            <person name="Essoussi I."/>
            <person name="Nouioui I."/>
            <person name="Abbassi-Ghozzi I."/>
            <person name="Gtari M."/>
        </authorList>
    </citation>
    <scope>NUCLEOTIDE SEQUENCE [LARGE SCALE GENOMIC DNA]</scope>
    <source>
        <strain evidence="2">BC 501</strain>
    </source>
</reference>
<name>I4F0M9_MODI5</name>
<accession>I4F0M9</accession>
<dbReference type="EMBL" id="FO203431">
    <property type="protein sequence ID" value="CCH89192.1"/>
    <property type="molecule type" value="Genomic_DNA"/>
</dbReference>
<dbReference type="AlphaFoldDB" id="I4F0M9"/>
<gene>
    <name evidence="1" type="ordered locus">MODMU_3788</name>
</gene>
<organism evidence="1 2">
    <name type="scientific">Modestobacter italicus (strain DSM 44449 / CECT 9708 / BC 501)</name>
    <dbReference type="NCBI Taxonomy" id="2732864"/>
    <lineage>
        <taxon>Bacteria</taxon>
        <taxon>Bacillati</taxon>
        <taxon>Actinomycetota</taxon>
        <taxon>Actinomycetes</taxon>
        <taxon>Geodermatophilales</taxon>
        <taxon>Geodermatophilaceae</taxon>
        <taxon>Modestobacter</taxon>
    </lineage>
</organism>
<keyword evidence="2" id="KW-1185">Reference proteome</keyword>
<sequence length="284" mass="29668">MRDLERHSRLPLAATGGVAPQLNYIGGPNPAEEVDRPPLLASQTPVHLSGVRAWADHLLQACSRRGVAASLYMAEGRPIGSLGMLCACPSRPRPVDRRVIATVIADDSCRTKDIAEAARIVGRAEVGVLLTRRGAVLPLLGVPDDRLCAPGSLILAVALDELARSGAYTTFRAPTPDVGGEQLIRVTALDVAQADCDQLSAAVLLAPPGNLHGLTVLDLRVLGLLVEGVADIQSLGQALHLGAAIVADSLGRSLVALQTSDLTAAAVRALRSGMRIPPRLMKEG</sequence>
<dbReference type="eggNOG" id="COG2203">
    <property type="taxonomic scope" value="Bacteria"/>
</dbReference>
<dbReference type="Proteomes" id="UP000006461">
    <property type="component" value="Chromosome"/>
</dbReference>
<dbReference type="KEGG" id="mmar:MODMU_3788"/>
<evidence type="ECO:0000313" key="1">
    <source>
        <dbReference type="EMBL" id="CCH89192.1"/>
    </source>
</evidence>
<dbReference type="OrthoDB" id="5187696at2"/>
<protein>
    <submittedName>
        <fullName evidence="1">Uncharacterized protein</fullName>
    </submittedName>
</protein>